<evidence type="ECO:0000313" key="2">
    <source>
        <dbReference type="EMBL" id="KKM86122.1"/>
    </source>
</evidence>
<evidence type="ECO:0000256" key="1">
    <source>
        <dbReference type="SAM" id="MobiDB-lite"/>
    </source>
</evidence>
<feature type="compositionally biased region" description="Basic residues" evidence="1">
    <location>
        <begin position="120"/>
        <end position="131"/>
    </location>
</feature>
<comment type="caution">
    <text evidence="2">The sequence shown here is derived from an EMBL/GenBank/DDBJ whole genome shotgun (WGS) entry which is preliminary data.</text>
</comment>
<proteinExistence type="predicted"/>
<gene>
    <name evidence="2" type="ORF">LCGC14_1282190</name>
</gene>
<protein>
    <submittedName>
        <fullName evidence="2">Uncharacterized protein</fullName>
    </submittedName>
</protein>
<feature type="compositionally biased region" description="Basic and acidic residues" evidence="1">
    <location>
        <begin position="96"/>
        <end position="107"/>
    </location>
</feature>
<reference evidence="2" key="1">
    <citation type="journal article" date="2015" name="Nature">
        <title>Complex archaea that bridge the gap between prokaryotes and eukaryotes.</title>
        <authorList>
            <person name="Spang A."/>
            <person name="Saw J.H."/>
            <person name="Jorgensen S.L."/>
            <person name="Zaremba-Niedzwiedzka K."/>
            <person name="Martijn J."/>
            <person name="Lind A.E."/>
            <person name="van Eijk R."/>
            <person name="Schleper C."/>
            <person name="Guy L."/>
            <person name="Ettema T.J."/>
        </authorList>
    </citation>
    <scope>NUCLEOTIDE SEQUENCE</scope>
</reference>
<organism evidence="2">
    <name type="scientific">marine sediment metagenome</name>
    <dbReference type="NCBI Taxonomy" id="412755"/>
    <lineage>
        <taxon>unclassified sequences</taxon>
        <taxon>metagenomes</taxon>
        <taxon>ecological metagenomes</taxon>
    </lineage>
</organism>
<name>A0A0F9NXZ4_9ZZZZ</name>
<dbReference type="AlphaFoldDB" id="A0A0F9NXZ4"/>
<sequence length="131" mass="15279">MRLMPERECTGCPETDRVRWGCVADAIPPMPIQFDGEHTLRCPRKPYLDDPTWYNNLLEFYGWREKGFLPNPGTWRDQDQRFVTICAVIDKAKADADSEEQKVRDAKQAQIKNQGQRGVGPKKHPARHWDR</sequence>
<dbReference type="EMBL" id="LAZR01007303">
    <property type="protein sequence ID" value="KKM86122.1"/>
    <property type="molecule type" value="Genomic_DNA"/>
</dbReference>
<feature type="region of interest" description="Disordered" evidence="1">
    <location>
        <begin position="96"/>
        <end position="131"/>
    </location>
</feature>
<accession>A0A0F9NXZ4</accession>